<keyword evidence="8" id="KW-0539">Nucleus</keyword>
<dbReference type="InterPro" id="IPR022712">
    <property type="entry name" value="Beta_Casp"/>
</dbReference>
<evidence type="ECO:0000256" key="8">
    <source>
        <dbReference type="ARBA" id="ARBA00023242"/>
    </source>
</evidence>
<protein>
    <submittedName>
        <fullName evidence="12">Integrator complex subunit 9</fullName>
    </submittedName>
</protein>
<dbReference type="Gene3D" id="4.10.1000.10">
    <property type="entry name" value="Zinc finger, CCCH-type"/>
    <property type="match status" value="1"/>
</dbReference>
<evidence type="ECO:0000256" key="1">
    <source>
        <dbReference type="ARBA" id="ARBA00004123"/>
    </source>
</evidence>
<dbReference type="GO" id="GO:0005737">
    <property type="term" value="C:cytoplasm"/>
    <property type="evidence" value="ECO:0007669"/>
    <property type="project" value="UniProtKB-SubCell"/>
</dbReference>
<dbReference type="InterPro" id="IPR048660">
    <property type="entry name" value="IntS9-like_C"/>
</dbReference>
<dbReference type="Pfam" id="PF10996">
    <property type="entry name" value="Beta-Casp"/>
    <property type="match status" value="1"/>
</dbReference>
<evidence type="ECO:0000256" key="2">
    <source>
        <dbReference type="ARBA" id="ARBA00004496"/>
    </source>
</evidence>
<organism evidence="12 13">
    <name type="scientific">Orchesella cincta</name>
    <name type="common">Springtail</name>
    <name type="synonym">Podura cincta</name>
    <dbReference type="NCBI Taxonomy" id="48709"/>
    <lineage>
        <taxon>Eukaryota</taxon>
        <taxon>Metazoa</taxon>
        <taxon>Ecdysozoa</taxon>
        <taxon>Arthropoda</taxon>
        <taxon>Hexapoda</taxon>
        <taxon>Collembola</taxon>
        <taxon>Entomobryomorpha</taxon>
        <taxon>Entomobryoidea</taxon>
        <taxon>Orchesellidae</taxon>
        <taxon>Orchesellinae</taxon>
        <taxon>Orchesella</taxon>
    </lineage>
</organism>
<comment type="subcellular location">
    <subcellularLocation>
        <location evidence="2">Cytoplasm</location>
    </subcellularLocation>
    <subcellularLocation>
        <location evidence="1">Nucleus</location>
    </subcellularLocation>
</comment>
<keyword evidence="5 9" id="KW-0479">Metal-binding</keyword>
<evidence type="ECO:0000256" key="3">
    <source>
        <dbReference type="ARBA" id="ARBA00006861"/>
    </source>
</evidence>
<dbReference type="InterPro" id="IPR041367">
    <property type="entry name" value="Znf-CCCH_4"/>
</dbReference>
<dbReference type="SMART" id="SM00356">
    <property type="entry name" value="ZnF_C3H1"/>
    <property type="match status" value="1"/>
</dbReference>
<keyword evidence="6 9" id="KW-0863">Zinc-finger</keyword>
<feature type="compositionally biased region" description="Low complexity" evidence="10">
    <location>
        <begin position="905"/>
        <end position="948"/>
    </location>
</feature>
<evidence type="ECO:0000259" key="11">
    <source>
        <dbReference type="PROSITE" id="PS50103"/>
    </source>
</evidence>
<comment type="similarity">
    <text evidence="3">Belongs to the metallo-beta-lactamase superfamily. RNA-metabolizing metallo-beta-lactamase-like family. INTS9 subfamily.</text>
</comment>
<dbReference type="GO" id="GO:0032039">
    <property type="term" value="C:integrator complex"/>
    <property type="evidence" value="ECO:0007669"/>
    <property type="project" value="InterPro"/>
</dbReference>
<feature type="compositionally biased region" description="Polar residues" evidence="10">
    <location>
        <begin position="949"/>
        <end position="969"/>
    </location>
</feature>
<dbReference type="InterPro" id="IPR036855">
    <property type="entry name" value="Znf_CCCH_sf"/>
</dbReference>
<gene>
    <name evidence="12" type="ORF">Ocin01_05589</name>
</gene>
<evidence type="ECO:0000313" key="12">
    <source>
        <dbReference type="EMBL" id="ODN01097.1"/>
    </source>
</evidence>
<evidence type="ECO:0000256" key="4">
    <source>
        <dbReference type="ARBA" id="ARBA00022490"/>
    </source>
</evidence>
<keyword evidence="4" id="KW-0963">Cytoplasm</keyword>
<sequence>MAWELCELNNVILVDSTPLFGVPFESSIDISEIDVILVSNSSSILALPFFTENPDFHGTVYATEPTVNVGRFFMEELVEFVQAVPKPKSAKSVGKWENVFKQLDPALNFPCKIGDSCFNRNLKEIYSKKSISDALLRVRIVGFNENTDIFGKVLATAVSSGFSLGSCNWILKSESQKVVYVTSSSTLTTHPSPMEQSSLKDANIFILTGLTRAPLHNPDAMMGEICMAVVHTLRNGGNVLFPCYPSGIIYDLFECLTNHLEAHGYGTYPFYFISPHAETSLAYSNILAEWLSNNKQRKVYIPEDPFPHAQLVKDGRLRHCKALHAIPELRQPCVLFCGHPSLRFGDITHLIETWGSNANNSIIFTEAEFPYLECLAPFQPLAMKAFYCPIDTSLNFHQANKLIKDLKPDVLITHEEYLTAPRAYPHRVDLVLDYPTVEKLATGSVINLKLKRSVATAVMDPILASEVEPVVRDESGTIASTITATLDNTNNKYKLVKPSMDLCDPWKCPPSKYAWGSLDSSIVMQKLLQEGFTQSKIQHNATGFIITIPSDNATVTVEPNSTHIVCTGGDATKMSVVPCKFYASGNCRYGNNCRFYHEPRNQQTAGQLAKSNTTNANSRGFFGNRTLAPATFQAQGVSPNQNALNLSKTNSNLDIIIEQVKKDMQEWQACKIWPYSCYGPVGSKVCVPGFEDLSPEEFRLAYMQSGNNVPPEVIQRFQQINQMRVNYQQSTMENRTIIERIVKADSALTVAQTVFGGGTQTSQPQAASIFGGTATQQPGNLFGGSSAFGQQQQQQPQAQTGSIFGGSFGGNTVGQQQQPSSGNLFQAQPPANTGLFGAQPQAQSAFGTVQTQQPSLFQQPQQQQQTGLFQQQATATQQAGTFFQQPGQAAVGNVFQQQPVPAAQGSFFQQPQVSQQQPAPGLFQQPQVQQSQPGSFNLNQNQQQQQQLGSTFPTPTSNIFGGGTTQQAPATVPGGNIFGGSAASFPQSGQGGIQQQQQIASQLNPSSLVPQKFVYSDESELTKEDVEAFQAQDFSIETLPLKPPPQSLCIRPYCTLQTLV</sequence>
<feature type="region of interest" description="Disordered" evidence="10">
    <location>
        <begin position="795"/>
        <end position="821"/>
    </location>
</feature>
<dbReference type="InterPro" id="IPR000571">
    <property type="entry name" value="Znf_CCCH"/>
</dbReference>
<reference evidence="12 13" key="1">
    <citation type="journal article" date="2016" name="Genome Biol. Evol.">
        <title>Gene Family Evolution Reflects Adaptation to Soil Environmental Stressors in the Genome of the Collembolan Orchesella cincta.</title>
        <authorList>
            <person name="Faddeeva-Vakhrusheva A."/>
            <person name="Derks M.F."/>
            <person name="Anvar S.Y."/>
            <person name="Agamennone V."/>
            <person name="Suring W."/>
            <person name="Smit S."/>
            <person name="van Straalen N.M."/>
            <person name="Roelofs D."/>
        </authorList>
    </citation>
    <scope>NUCLEOTIDE SEQUENCE [LARGE SCALE GENOMIC DNA]</scope>
    <source>
        <tissue evidence="12">Mixed pool</tissue>
    </source>
</reference>
<dbReference type="InterPro" id="IPR036866">
    <property type="entry name" value="RibonucZ/Hydroxyglut_hydro"/>
</dbReference>
<dbReference type="SUPFAM" id="SSF90229">
    <property type="entry name" value="CCCH zinc finger"/>
    <property type="match status" value="1"/>
</dbReference>
<dbReference type="Pfam" id="PF18044">
    <property type="entry name" value="zf-CCCH_4"/>
    <property type="match status" value="1"/>
</dbReference>
<dbReference type="EMBL" id="LJIJ01000172">
    <property type="protein sequence ID" value="ODN01097.1"/>
    <property type="molecule type" value="Genomic_DNA"/>
</dbReference>
<name>A0A1D2N771_ORCCI</name>
<feature type="zinc finger region" description="C3H1-type" evidence="9">
    <location>
        <begin position="573"/>
        <end position="600"/>
    </location>
</feature>
<dbReference type="SMART" id="SM01027">
    <property type="entry name" value="Beta-Casp"/>
    <property type="match status" value="1"/>
</dbReference>
<feature type="region of interest" description="Disordered" evidence="10">
    <location>
        <begin position="905"/>
        <end position="1000"/>
    </location>
</feature>
<evidence type="ECO:0000256" key="6">
    <source>
        <dbReference type="ARBA" id="ARBA00022771"/>
    </source>
</evidence>
<accession>A0A1D2N771</accession>
<dbReference type="PANTHER" id="PTHR46094:SF1">
    <property type="entry name" value="INTEGRATOR COMPLEX SUBUNIT 9"/>
    <property type="match status" value="1"/>
</dbReference>
<dbReference type="Gene3D" id="3.60.15.10">
    <property type="entry name" value="Ribonuclease Z/Hydroxyacylglutathione hydrolase-like"/>
    <property type="match status" value="1"/>
</dbReference>
<dbReference type="Gene3D" id="3.40.50.10890">
    <property type="match status" value="1"/>
</dbReference>
<dbReference type="PROSITE" id="PS50103">
    <property type="entry name" value="ZF_C3H1"/>
    <property type="match status" value="1"/>
</dbReference>
<dbReference type="GO" id="GO:0008270">
    <property type="term" value="F:zinc ion binding"/>
    <property type="evidence" value="ECO:0007669"/>
    <property type="project" value="UniProtKB-KW"/>
</dbReference>
<evidence type="ECO:0000256" key="10">
    <source>
        <dbReference type="SAM" id="MobiDB-lite"/>
    </source>
</evidence>
<evidence type="ECO:0000256" key="5">
    <source>
        <dbReference type="ARBA" id="ARBA00022723"/>
    </source>
</evidence>
<feature type="domain" description="C3H1-type" evidence="11">
    <location>
        <begin position="573"/>
        <end position="600"/>
    </location>
</feature>
<feature type="compositionally biased region" description="Gly residues" evidence="10">
    <location>
        <begin position="803"/>
        <end position="812"/>
    </location>
</feature>
<dbReference type="AlphaFoldDB" id="A0A1D2N771"/>
<comment type="caution">
    <text evidence="12">The sequence shown here is derived from an EMBL/GenBank/DDBJ whole genome shotgun (WGS) entry which is preliminary data.</text>
</comment>
<dbReference type="Proteomes" id="UP000094527">
    <property type="component" value="Unassembled WGS sequence"/>
</dbReference>
<dbReference type="STRING" id="48709.A0A1D2N771"/>
<proteinExistence type="inferred from homology"/>
<evidence type="ECO:0000256" key="9">
    <source>
        <dbReference type="PROSITE-ProRule" id="PRU00723"/>
    </source>
</evidence>
<dbReference type="InterPro" id="IPR027074">
    <property type="entry name" value="Integrator_9su"/>
</dbReference>
<dbReference type="OrthoDB" id="5600060at2759"/>
<evidence type="ECO:0000256" key="7">
    <source>
        <dbReference type="ARBA" id="ARBA00022833"/>
    </source>
</evidence>
<dbReference type="GO" id="GO:0034472">
    <property type="term" value="P:snRNA 3'-end processing"/>
    <property type="evidence" value="ECO:0007669"/>
    <property type="project" value="TreeGrafter"/>
</dbReference>
<keyword evidence="13" id="KW-1185">Reference proteome</keyword>
<dbReference type="SUPFAM" id="SSF56281">
    <property type="entry name" value="Metallo-hydrolase/oxidoreductase"/>
    <property type="match status" value="1"/>
</dbReference>
<dbReference type="PANTHER" id="PTHR46094">
    <property type="entry name" value="INTEGRATOR COMPLEX SUBUNIT 9"/>
    <property type="match status" value="1"/>
</dbReference>
<evidence type="ECO:0000313" key="13">
    <source>
        <dbReference type="Proteomes" id="UP000094527"/>
    </source>
</evidence>
<keyword evidence="7 9" id="KW-0862">Zinc</keyword>
<dbReference type="Pfam" id="PF16661">
    <property type="entry name" value="Lactamase_B_6"/>
    <property type="match status" value="1"/>
</dbReference>
<dbReference type="InterPro" id="IPR001279">
    <property type="entry name" value="Metallo-B-lactamas"/>
</dbReference>
<dbReference type="Pfam" id="PF21382">
    <property type="entry name" value="IntS9_C"/>
    <property type="match status" value="1"/>
</dbReference>